<comment type="caution">
    <text evidence="3">The sequence shown here is derived from an EMBL/GenBank/DDBJ whole genome shotgun (WGS) entry which is preliminary data.</text>
</comment>
<gene>
    <name evidence="3" type="ORF">N866_18945</name>
</gene>
<accession>A0A021VUG4</accession>
<organism evidence="3 4">
    <name type="scientific">Actinotalea ferrariae CF5-4</name>
    <dbReference type="NCBI Taxonomy" id="948458"/>
    <lineage>
        <taxon>Bacteria</taxon>
        <taxon>Bacillati</taxon>
        <taxon>Actinomycetota</taxon>
        <taxon>Actinomycetes</taxon>
        <taxon>Micrococcales</taxon>
        <taxon>Cellulomonadaceae</taxon>
        <taxon>Actinotalea</taxon>
    </lineage>
</organism>
<name>A0A021VUG4_9CELL</name>
<dbReference type="EMBL" id="AXCW01000076">
    <property type="protein sequence ID" value="EYR63690.1"/>
    <property type="molecule type" value="Genomic_DNA"/>
</dbReference>
<evidence type="ECO:0000259" key="2">
    <source>
        <dbReference type="SMART" id="SM00507"/>
    </source>
</evidence>
<feature type="region of interest" description="Disordered" evidence="1">
    <location>
        <begin position="317"/>
        <end position="357"/>
    </location>
</feature>
<dbReference type="InterPro" id="IPR003615">
    <property type="entry name" value="HNH_nuc"/>
</dbReference>
<sequence>MPEWAFSGAARLDAAVERRADPEVGGLGRRLAVLPGGPGLAVTIAELVGGGTPGAAAGEAAASQDGCESAAPEELDTGWGWLDDLDAASVVEVVAAFERTAAWARAGAARAAAALSDRPETRPQWPAAAGVVTEQCTASTDLSLRLGVTRHSARALVDVGRTLRGPMRQTGAALEVGDVDWDKARTLVEVLRDVPLAVSLEVEAAVLPSASALTRPQVARAAQRALQRVDHRDAAERHARARAGRHVGRPRILPDGMAAVTAVLPAEAAVRLDACLQAAAVSARRGGDGRTTDQLRADALDALARSAWAAGWIGSAPGAPRGGSPSPEVVSSVEAGASSGDPHEAVSGEWSPTANRTPVPAMRLAQDAGRGTLVSVTVGLGTLLGLDDRPGELAGYGPIGADVARLLATEGTWRRLLVDEVSGTLLDVDRRRYRPPAGIVDHVRRRNRTCVFPTCSVPAASCQVDHTVPFPHGPTAADNLGPLCTTHHQLKTHAGFRLEQPSPGSFVVRTPTGHVYVQPPDEQPGIPTTDVDGVESEPPF</sequence>
<evidence type="ECO:0000256" key="1">
    <source>
        <dbReference type="SAM" id="MobiDB-lite"/>
    </source>
</evidence>
<dbReference type="SMART" id="SM00507">
    <property type="entry name" value="HNHc"/>
    <property type="match status" value="1"/>
</dbReference>
<dbReference type="Pfam" id="PF02720">
    <property type="entry name" value="DUF222"/>
    <property type="match status" value="1"/>
</dbReference>
<dbReference type="Gene3D" id="1.10.30.50">
    <property type="match status" value="1"/>
</dbReference>
<protein>
    <recommendedName>
        <fullName evidence="2">HNH nuclease domain-containing protein</fullName>
    </recommendedName>
</protein>
<feature type="region of interest" description="Disordered" evidence="1">
    <location>
        <begin position="518"/>
        <end position="540"/>
    </location>
</feature>
<feature type="compositionally biased region" description="Low complexity" evidence="1">
    <location>
        <begin position="317"/>
        <end position="340"/>
    </location>
</feature>
<keyword evidence="4" id="KW-1185">Reference proteome</keyword>
<reference evidence="3 4" key="1">
    <citation type="submission" date="2014-01" db="EMBL/GenBank/DDBJ databases">
        <title>Actinotalea ferrariae CF5-4.</title>
        <authorList>
            <person name="Chen F."/>
            <person name="Li Y."/>
            <person name="Wang G."/>
        </authorList>
    </citation>
    <scope>NUCLEOTIDE SEQUENCE [LARGE SCALE GENOMIC DNA]</scope>
    <source>
        <strain evidence="3 4">CF5-4</strain>
    </source>
</reference>
<evidence type="ECO:0000313" key="3">
    <source>
        <dbReference type="EMBL" id="EYR63690.1"/>
    </source>
</evidence>
<proteinExistence type="predicted"/>
<dbReference type="Proteomes" id="UP000019753">
    <property type="component" value="Unassembled WGS sequence"/>
</dbReference>
<dbReference type="InterPro" id="IPR003870">
    <property type="entry name" value="DUF222"/>
</dbReference>
<dbReference type="CDD" id="cd00085">
    <property type="entry name" value="HNHc"/>
    <property type="match status" value="1"/>
</dbReference>
<dbReference type="AlphaFoldDB" id="A0A021VUG4"/>
<feature type="domain" description="HNH nuclease" evidence="2">
    <location>
        <begin position="439"/>
        <end position="489"/>
    </location>
</feature>
<evidence type="ECO:0000313" key="4">
    <source>
        <dbReference type="Proteomes" id="UP000019753"/>
    </source>
</evidence>